<keyword evidence="3" id="KW-1185">Reference proteome</keyword>
<protein>
    <recommendedName>
        <fullName evidence="1">BT-3987-like N-terminal domain-containing protein</fullName>
    </recommendedName>
</protein>
<dbReference type="Gene3D" id="2.60.40.1740">
    <property type="entry name" value="hypothetical protein (bacova_03559)"/>
    <property type="match status" value="1"/>
</dbReference>
<dbReference type="Proteomes" id="UP000077177">
    <property type="component" value="Chromosome"/>
</dbReference>
<feature type="domain" description="BT-3987-like N-terminal" evidence="1">
    <location>
        <begin position="62"/>
        <end position="166"/>
    </location>
</feature>
<evidence type="ECO:0000313" key="3">
    <source>
        <dbReference type="Proteomes" id="UP000077177"/>
    </source>
</evidence>
<dbReference type="RefSeq" id="WP_066407419.1">
    <property type="nucleotide sequence ID" value="NZ_CP011390.1"/>
</dbReference>
<sequence length="189" mass="20719">MKKLLIRIIPFILIPAVLTSCLKKFELAEDFSSTQPIADLPKAPANALNATAPTNSWFILDSAQGTVDYSTAVHISAKDHVGDVTVRMKIDRAAGQKWIDAHPSGGYELLPEDLYTVPTLDVVIPNAGVFSVGDFIVKVKANANNGAGVSRFKNKKYILPVSIDNVVSHNFTVAENFRNVLWNMRVKLK</sequence>
<proteinExistence type="predicted"/>
<dbReference type="PROSITE" id="PS51257">
    <property type="entry name" value="PROKAR_LIPOPROTEIN"/>
    <property type="match status" value="1"/>
</dbReference>
<dbReference type="EMBL" id="CP011390">
    <property type="protein sequence ID" value="ANE52628.1"/>
    <property type="molecule type" value="Genomic_DNA"/>
</dbReference>
<dbReference type="STRING" id="1492898.SY85_21240"/>
<reference evidence="3" key="1">
    <citation type="submission" date="2015-01" db="EMBL/GenBank/DDBJ databases">
        <title>Flavisolibacter sp./LCS9/ whole genome sequencing.</title>
        <authorList>
            <person name="Kim M.K."/>
            <person name="Srinivasan S."/>
            <person name="Lee J.-J."/>
        </authorList>
    </citation>
    <scope>NUCLEOTIDE SEQUENCE [LARGE SCALE GENOMIC DNA]</scope>
    <source>
        <strain evidence="3">LCS9</strain>
    </source>
</reference>
<gene>
    <name evidence="2" type="ORF">SY85_21240</name>
</gene>
<dbReference type="InterPro" id="IPR013728">
    <property type="entry name" value="BT_3987-like_N"/>
</dbReference>
<organism evidence="2 3">
    <name type="scientific">Flavisolibacter tropicus</name>
    <dbReference type="NCBI Taxonomy" id="1492898"/>
    <lineage>
        <taxon>Bacteria</taxon>
        <taxon>Pseudomonadati</taxon>
        <taxon>Bacteroidota</taxon>
        <taxon>Chitinophagia</taxon>
        <taxon>Chitinophagales</taxon>
        <taxon>Chitinophagaceae</taxon>
        <taxon>Flavisolibacter</taxon>
    </lineage>
</organism>
<accession>A0A172U0B2</accession>
<dbReference type="KEGG" id="fla:SY85_21240"/>
<dbReference type="AlphaFoldDB" id="A0A172U0B2"/>
<evidence type="ECO:0000313" key="2">
    <source>
        <dbReference type="EMBL" id="ANE52628.1"/>
    </source>
</evidence>
<reference evidence="2 3" key="2">
    <citation type="journal article" date="2016" name="Int. J. Syst. Evol. Microbiol.">
        <title>Flavisolibacter tropicus sp. nov., isolated from tropical soil.</title>
        <authorList>
            <person name="Lee J.J."/>
            <person name="Kang M.S."/>
            <person name="Kim G.S."/>
            <person name="Lee C.S."/>
            <person name="Lim S."/>
            <person name="Lee J."/>
            <person name="Roh S.H."/>
            <person name="Kang H."/>
            <person name="Ha J.M."/>
            <person name="Bae S."/>
            <person name="Jung H.Y."/>
            <person name="Kim M.K."/>
        </authorList>
    </citation>
    <scope>NUCLEOTIDE SEQUENCE [LARGE SCALE GENOMIC DNA]</scope>
    <source>
        <strain evidence="2 3">LCS9</strain>
    </source>
</reference>
<evidence type="ECO:0000259" key="1">
    <source>
        <dbReference type="Pfam" id="PF08522"/>
    </source>
</evidence>
<name>A0A172U0B2_9BACT</name>
<dbReference type="Pfam" id="PF08522">
    <property type="entry name" value="BT_3987-like_N"/>
    <property type="match status" value="1"/>
</dbReference>